<feature type="compositionally biased region" description="Low complexity" evidence="1">
    <location>
        <begin position="64"/>
        <end position="76"/>
    </location>
</feature>
<sequence>MASSYARSSTSALKSWESKKPKTTLVDSALGLVQQYALPVAILGFLARRFLAHRKEAAKKAATKAEPAEASASTAPQRKPRHVYKVAREREGSLLVGVDDEDVEVQPHDNVMEAYDEQEVEKAGAAAAGPGGGNQAMLQMLQQMGYKIIMPKDGSGQVFLVPPGAAGPGGPAGAIAEGDEEGFDEDEEGEEEEDE</sequence>
<feature type="compositionally biased region" description="Polar residues" evidence="1">
    <location>
        <begin position="1"/>
        <end position="13"/>
    </location>
</feature>
<gene>
    <name evidence="2" type="ORF">GPECTOR_23g128</name>
</gene>
<comment type="caution">
    <text evidence="2">The sequence shown here is derived from an EMBL/GenBank/DDBJ whole genome shotgun (WGS) entry which is preliminary data.</text>
</comment>
<proteinExistence type="predicted"/>
<evidence type="ECO:0000313" key="2">
    <source>
        <dbReference type="EMBL" id="KXZ49041.1"/>
    </source>
</evidence>
<accession>A0A150GGS4</accession>
<dbReference type="Proteomes" id="UP000075714">
    <property type="component" value="Unassembled WGS sequence"/>
</dbReference>
<dbReference type="OrthoDB" id="534445at2759"/>
<reference evidence="3" key="1">
    <citation type="journal article" date="2016" name="Nat. Commun.">
        <title>The Gonium pectorale genome demonstrates co-option of cell cycle regulation during the evolution of multicellularity.</title>
        <authorList>
            <person name="Hanschen E.R."/>
            <person name="Marriage T.N."/>
            <person name="Ferris P.J."/>
            <person name="Hamaji T."/>
            <person name="Toyoda A."/>
            <person name="Fujiyama A."/>
            <person name="Neme R."/>
            <person name="Noguchi H."/>
            <person name="Minakuchi Y."/>
            <person name="Suzuki M."/>
            <person name="Kawai-Toyooka H."/>
            <person name="Smith D.R."/>
            <person name="Sparks H."/>
            <person name="Anderson J."/>
            <person name="Bakaric R."/>
            <person name="Luria V."/>
            <person name="Karger A."/>
            <person name="Kirschner M.W."/>
            <person name="Durand P.M."/>
            <person name="Michod R.E."/>
            <person name="Nozaki H."/>
            <person name="Olson B.J."/>
        </authorList>
    </citation>
    <scope>NUCLEOTIDE SEQUENCE [LARGE SCALE GENOMIC DNA]</scope>
    <source>
        <strain evidence="3">NIES-2863</strain>
    </source>
</reference>
<dbReference type="AlphaFoldDB" id="A0A150GGS4"/>
<evidence type="ECO:0000313" key="3">
    <source>
        <dbReference type="Proteomes" id="UP000075714"/>
    </source>
</evidence>
<feature type="compositionally biased region" description="Acidic residues" evidence="1">
    <location>
        <begin position="177"/>
        <end position="195"/>
    </location>
</feature>
<protein>
    <submittedName>
        <fullName evidence="2">Uncharacterized protein</fullName>
    </submittedName>
</protein>
<organism evidence="2 3">
    <name type="scientific">Gonium pectorale</name>
    <name type="common">Green alga</name>
    <dbReference type="NCBI Taxonomy" id="33097"/>
    <lineage>
        <taxon>Eukaryota</taxon>
        <taxon>Viridiplantae</taxon>
        <taxon>Chlorophyta</taxon>
        <taxon>core chlorophytes</taxon>
        <taxon>Chlorophyceae</taxon>
        <taxon>CS clade</taxon>
        <taxon>Chlamydomonadales</taxon>
        <taxon>Volvocaceae</taxon>
        <taxon>Gonium</taxon>
    </lineage>
</organism>
<evidence type="ECO:0000256" key="1">
    <source>
        <dbReference type="SAM" id="MobiDB-lite"/>
    </source>
</evidence>
<feature type="region of interest" description="Disordered" evidence="1">
    <location>
        <begin position="60"/>
        <end position="82"/>
    </location>
</feature>
<name>A0A150GGS4_GONPE</name>
<feature type="region of interest" description="Disordered" evidence="1">
    <location>
        <begin position="1"/>
        <end position="21"/>
    </location>
</feature>
<feature type="region of interest" description="Disordered" evidence="1">
    <location>
        <begin position="159"/>
        <end position="195"/>
    </location>
</feature>
<keyword evidence="3" id="KW-1185">Reference proteome</keyword>
<dbReference type="EMBL" id="LSYV01000024">
    <property type="protein sequence ID" value="KXZ49041.1"/>
    <property type="molecule type" value="Genomic_DNA"/>
</dbReference>